<sequence length="986" mass="111160">MVGTSPSPSGDSSTAVLLKRRGVMITSKAQPCELMRRVALPLQKKKVIPKEEIDGEVEECEGGGTRKTTTAIEEKAEKKKGTTTVDGGEGDEKEKEKEKGEKRTDEKMMSATAMERAYVKNFSADKFWFSIDGKVHNGKALKKAIPLGTFFEFAKEGLTRDTWKHLENEGKAKSLIRTVPDKCPNKELYAEFVLLRLVEVCEVAQTTKKGWTDKGWAQCRFELVPMFGSHLREGERDELVLNILVEAAFHRLRVSKLAPSDGTGIKIHMRYDGFRSPVGHRLALEDGVSDGTPDMDKQQKKIEEGESLTKNKMNKKRNHASIVSTKGTGTAKVSQRSRKSSLSKGTKEKERKRASPVQKRRSPPPPPVVVVVATDNKSRPSLTMGPHSSSQEHSKEGGSTNCLKSSFGTEAGPGTAAAAAVTAAKTMNRSKYSGGNRIEAPSILWDLSDGDDHNEGNTRKRAIPRQDNATLFETTSRRLADRIDFSKKKRPTTETENERENSPKKPRTPANTILDPSSPKGRQDMKDVGDSAYQTVLRAHVEKTRTKASKKNAGDAKNSNGSNLTEQFDNSLDFDKSTEENDDDDDAKGESTEEDIIETDVEDHHALNKRRQPSLASQQELAREKGEALCGRGAIRIHTMEEVLGRVEKKPSYARRPSIREKRTQRDQFPMTKKVEKEVANLRSKHRTARKIAKPYHNRRKSPPLPEKVSPILPIEKISRDDVAVDALLALNGNTKASYETTIVNNSTNTAFSGGAKNIVQVGINDAVQYSDAEHRVQIQTDRLLFFESQKNTFRNKAIVRAITRRENKAVSTAFLSRGFTVDMDSNEGAFIRNMLEFANMSRLHMDAKRVLWEWKRCLDELPVTKSQRQTMEQFVSLRIQGERSKWPNKEIRHFDSFLRNDGEYWNLMTVEKCETVAEIVAYRAYERALRTPEMLLEMKVLRSLVVEYESDLQRLRGNADILEQIRYDYNTRILKILKDIDKSIY</sequence>
<proteinExistence type="predicted"/>
<feature type="compositionally biased region" description="Basic and acidic residues" evidence="2">
    <location>
        <begin position="90"/>
        <end position="108"/>
    </location>
</feature>
<feature type="compositionally biased region" description="Basic and acidic residues" evidence="2">
    <location>
        <begin position="475"/>
        <end position="503"/>
    </location>
</feature>
<feature type="compositionally biased region" description="Polar residues" evidence="2">
    <location>
        <begin position="321"/>
        <end position="334"/>
    </location>
</feature>
<keyword evidence="1" id="KW-0175">Coiled coil</keyword>
<gene>
    <name evidence="3" type="ORF">Bathy01g00380</name>
</gene>
<dbReference type="GeneID" id="19017774"/>
<dbReference type="KEGG" id="bpg:Bathy01g00380"/>
<organism evidence="3 4">
    <name type="scientific">Bathycoccus prasinos</name>
    <dbReference type="NCBI Taxonomy" id="41875"/>
    <lineage>
        <taxon>Eukaryota</taxon>
        <taxon>Viridiplantae</taxon>
        <taxon>Chlorophyta</taxon>
        <taxon>Mamiellophyceae</taxon>
        <taxon>Mamiellales</taxon>
        <taxon>Bathycoccaceae</taxon>
        <taxon>Bathycoccus</taxon>
    </lineage>
</organism>
<feature type="compositionally biased region" description="Polar residues" evidence="2">
    <location>
        <begin position="557"/>
        <end position="570"/>
    </location>
</feature>
<evidence type="ECO:0000313" key="4">
    <source>
        <dbReference type="Proteomes" id="UP000198341"/>
    </source>
</evidence>
<evidence type="ECO:0000313" key="3">
    <source>
        <dbReference type="EMBL" id="CCO14053.1"/>
    </source>
</evidence>
<feature type="compositionally biased region" description="Basic and acidic residues" evidence="2">
    <location>
        <begin position="294"/>
        <end position="309"/>
    </location>
</feature>
<name>K8EXS6_9CHLO</name>
<dbReference type="RefSeq" id="XP_007515174.1">
    <property type="nucleotide sequence ID" value="XM_007515112.1"/>
</dbReference>
<dbReference type="AlphaFoldDB" id="K8EXS6"/>
<feature type="region of interest" description="Disordered" evidence="2">
    <location>
        <begin position="51"/>
        <end position="108"/>
    </location>
</feature>
<feature type="region of interest" description="Disordered" evidence="2">
    <location>
        <begin position="284"/>
        <end position="415"/>
    </location>
</feature>
<evidence type="ECO:0000256" key="1">
    <source>
        <dbReference type="SAM" id="Coils"/>
    </source>
</evidence>
<feature type="region of interest" description="Disordered" evidence="2">
    <location>
        <begin position="427"/>
        <end position="623"/>
    </location>
</feature>
<feature type="compositionally biased region" description="Acidic residues" evidence="2">
    <location>
        <begin position="580"/>
        <end position="601"/>
    </location>
</feature>
<keyword evidence="4" id="KW-1185">Reference proteome</keyword>
<dbReference type="Proteomes" id="UP000198341">
    <property type="component" value="Chromosome 1"/>
</dbReference>
<dbReference type="EMBL" id="FO082278">
    <property type="protein sequence ID" value="CCO14053.1"/>
    <property type="molecule type" value="Genomic_DNA"/>
</dbReference>
<feature type="coiled-coil region" evidence="1">
    <location>
        <begin position="939"/>
        <end position="966"/>
    </location>
</feature>
<reference evidence="3 4" key="1">
    <citation type="submission" date="2011-10" db="EMBL/GenBank/DDBJ databases">
        <authorList>
            <person name="Genoscope - CEA"/>
        </authorList>
    </citation>
    <scope>NUCLEOTIDE SEQUENCE [LARGE SCALE GENOMIC DNA]</scope>
    <source>
        <strain evidence="3 4">RCC 1105</strain>
    </source>
</reference>
<evidence type="ECO:0000256" key="2">
    <source>
        <dbReference type="SAM" id="MobiDB-lite"/>
    </source>
</evidence>
<protein>
    <submittedName>
        <fullName evidence="3">Uncharacterized protein</fullName>
    </submittedName>
</protein>
<feature type="compositionally biased region" description="Polar residues" evidence="2">
    <location>
        <begin position="397"/>
        <end position="407"/>
    </location>
</feature>
<accession>K8EXS6</accession>